<feature type="repeat" description="PPR" evidence="2">
    <location>
        <begin position="322"/>
        <end position="356"/>
    </location>
</feature>
<feature type="repeat" description="PPR" evidence="2">
    <location>
        <begin position="287"/>
        <end position="321"/>
    </location>
</feature>
<feature type="domain" description="UBA" evidence="4">
    <location>
        <begin position="1088"/>
        <end position="1129"/>
    </location>
</feature>
<dbReference type="EMBL" id="CAJNNW010036709">
    <property type="protein sequence ID" value="CAE8736925.1"/>
    <property type="molecule type" value="Genomic_DNA"/>
</dbReference>
<comment type="caution">
    <text evidence="6">The sequence shown here is derived from an EMBL/GenBank/DDBJ whole genome shotgun (WGS) entry which is preliminary data.</text>
</comment>
<proteinExistence type="predicted"/>
<keyword evidence="1" id="KW-0677">Repeat</keyword>
<dbReference type="InterPro" id="IPR009060">
    <property type="entry name" value="UBA-like_sf"/>
</dbReference>
<feature type="repeat" description="PPR" evidence="2">
    <location>
        <begin position="147"/>
        <end position="181"/>
    </location>
</feature>
<feature type="compositionally biased region" description="Low complexity" evidence="3">
    <location>
        <begin position="1214"/>
        <end position="1258"/>
    </location>
</feature>
<reference evidence="6" key="1">
    <citation type="submission" date="2021-02" db="EMBL/GenBank/DDBJ databases">
        <authorList>
            <person name="Dougan E. K."/>
            <person name="Rhodes N."/>
            <person name="Thang M."/>
            <person name="Chan C."/>
        </authorList>
    </citation>
    <scope>NUCLEOTIDE SEQUENCE</scope>
</reference>
<dbReference type="InterPro" id="IPR057027">
    <property type="entry name" value="TPR_mt"/>
</dbReference>
<feature type="region of interest" description="Disordered" evidence="3">
    <location>
        <begin position="993"/>
        <end position="1088"/>
    </location>
</feature>
<name>A0A813LT20_POLGL</name>
<protein>
    <recommendedName>
        <fullName evidence="8">DNA polymerase kappa</fullName>
    </recommendedName>
</protein>
<feature type="repeat" description="PPR" evidence="2">
    <location>
        <begin position="77"/>
        <end position="111"/>
    </location>
</feature>
<feature type="non-terminal residue" evidence="6">
    <location>
        <position position="1"/>
    </location>
</feature>
<feature type="compositionally biased region" description="Low complexity" evidence="3">
    <location>
        <begin position="1144"/>
        <end position="1157"/>
    </location>
</feature>
<dbReference type="Pfam" id="PF01535">
    <property type="entry name" value="PPR"/>
    <property type="match status" value="3"/>
</dbReference>
<feature type="repeat" description="PPR" evidence="2">
    <location>
        <begin position="357"/>
        <end position="391"/>
    </location>
</feature>
<evidence type="ECO:0000259" key="4">
    <source>
        <dbReference type="PROSITE" id="PS50030"/>
    </source>
</evidence>
<dbReference type="InterPro" id="IPR015940">
    <property type="entry name" value="UBA"/>
</dbReference>
<feature type="repeat" description="PPR" evidence="2">
    <location>
        <begin position="392"/>
        <end position="426"/>
    </location>
</feature>
<dbReference type="SUPFAM" id="SSF46934">
    <property type="entry name" value="UBA-like"/>
    <property type="match status" value="1"/>
</dbReference>
<feature type="repeat" description="PPR" evidence="2">
    <location>
        <begin position="427"/>
        <end position="461"/>
    </location>
</feature>
<dbReference type="InterPro" id="IPR011990">
    <property type="entry name" value="TPR-like_helical_dom_sf"/>
</dbReference>
<evidence type="ECO:0008006" key="8">
    <source>
        <dbReference type="Google" id="ProtNLM"/>
    </source>
</evidence>
<evidence type="ECO:0000259" key="5">
    <source>
        <dbReference type="PROSITE" id="PS50173"/>
    </source>
</evidence>
<evidence type="ECO:0000313" key="6">
    <source>
        <dbReference type="EMBL" id="CAE8736925.1"/>
    </source>
</evidence>
<feature type="region of interest" description="Disordered" evidence="3">
    <location>
        <begin position="1134"/>
        <end position="1157"/>
    </location>
</feature>
<dbReference type="Gene3D" id="1.25.40.10">
    <property type="entry name" value="Tetratricopeptide repeat domain"/>
    <property type="match status" value="3"/>
</dbReference>
<feature type="region of interest" description="Disordered" evidence="3">
    <location>
        <begin position="1214"/>
        <end position="1275"/>
    </location>
</feature>
<dbReference type="PROSITE" id="PS50173">
    <property type="entry name" value="UMUC"/>
    <property type="match status" value="1"/>
</dbReference>
<gene>
    <name evidence="6" type="ORF">PGLA2088_LOCUS48535</name>
</gene>
<dbReference type="Pfam" id="PF00627">
    <property type="entry name" value="UBA"/>
    <property type="match status" value="1"/>
</dbReference>
<feature type="repeat" description="PPR" evidence="2">
    <location>
        <begin position="462"/>
        <end position="496"/>
    </location>
</feature>
<feature type="repeat" description="PPR" evidence="2">
    <location>
        <begin position="252"/>
        <end position="286"/>
    </location>
</feature>
<feature type="repeat" description="PPR" evidence="2">
    <location>
        <begin position="182"/>
        <end position="216"/>
    </location>
</feature>
<feature type="domain" description="UmuC" evidence="5">
    <location>
        <begin position="570"/>
        <end position="802"/>
    </location>
</feature>
<dbReference type="Pfam" id="PF23276">
    <property type="entry name" value="TPR_24"/>
    <property type="match status" value="1"/>
</dbReference>
<dbReference type="Pfam" id="PF00817">
    <property type="entry name" value="IMS"/>
    <property type="match status" value="1"/>
</dbReference>
<dbReference type="NCBIfam" id="TIGR00756">
    <property type="entry name" value="PPR"/>
    <property type="match status" value="2"/>
</dbReference>
<dbReference type="SUPFAM" id="SSF56672">
    <property type="entry name" value="DNA/RNA polymerases"/>
    <property type="match status" value="1"/>
</dbReference>
<dbReference type="InterPro" id="IPR043128">
    <property type="entry name" value="Rev_trsase/Diguanyl_cyclase"/>
</dbReference>
<dbReference type="PROSITE" id="PS50030">
    <property type="entry name" value="UBA"/>
    <property type="match status" value="1"/>
</dbReference>
<dbReference type="SUPFAM" id="SSF81995">
    <property type="entry name" value="beta-sandwich domain of Sec23/24"/>
    <property type="match status" value="1"/>
</dbReference>
<feature type="repeat" description="PPR" evidence="2">
    <location>
        <begin position="112"/>
        <end position="146"/>
    </location>
</feature>
<dbReference type="SMART" id="SM00165">
    <property type="entry name" value="UBA"/>
    <property type="match status" value="1"/>
</dbReference>
<dbReference type="PANTHER" id="PTHR47936">
    <property type="entry name" value="PPR_LONG DOMAIN-CONTAINING PROTEIN"/>
    <property type="match status" value="1"/>
</dbReference>
<evidence type="ECO:0000313" key="7">
    <source>
        <dbReference type="Proteomes" id="UP000626109"/>
    </source>
</evidence>
<evidence type="ECO:0000256" key="1">
    <source>
        <dbReference type="ARBA" id="ARBA00022737"/>
    </source>
</evidence>
<evidence type="ECO:0000256" key="3">
    <source>
        <dbReference type="SAM" id="MobiDB-lite"/>
    </source>
</evidence>
<dbReference type="InterPro" id="IPR043502">
    <property type="entry name" value="DNA/RNA_pol_sf"/>
</dbReference>
<dbReference type="Proteomes" id="UP000626109">
    <property type="component" value="Unassembled WGS sequence"/>
</dbReference>
<sequence length="1275" mass="137735">SLELAQGDSLVSLQRLLEADQPPSPDEVFQIARGALDSWKENSGRATSFIRCLSRHRRPELTSAVLSLMLETGVAVNVYQYNAAIAAFAEDGTWQGALSLLRTMPDVKLKPDQVSHTRAIAACVKGGQWQVALVILRAMPEMNVIPNEISYNAAMSACGNAGQWQEALRLLSTMPATNLFPSEVSYAQAISACRLRGQWQTALGLFSTMPDMDVIPSETSYNAAIGTLGDEGQWLLALRILNAMPALKLLPDKISYISAIRACDKGGQWEVALVLLSAMPDQDVLPNEYHYTVAIRACGHAGQWQGALSLLSNMPGMQLLPDEVSQNEAIGACGSGGQWREALSLLSAMPDVQLTPNQVSYAKSITACGQSGQWQVALSLLKSMPKEGLIPEEICYNAAMSACVNSRQWQVALGLLSTMPDMNLFPNIFTYSAAMSACGDGGQWQLALHLLSTMRDMDVLPDEICYNVAIGACKSGSQWEAALSLLNAMPDLGLIPSELTYSLAISSYFDRTPAASNAYFMLHAPEDRPWQNVLTSQMIPAGTADAAAASGNASRAAASAPSLLRSTRVVLAIDMDCFYAQCEELRRPELRGKPLGVQQKNLVITSNYAARSFGIAKGDSIRVVKEKCPHIAICNGEDLTFYSEVSQQFFDVATRWSSKVEKLGLDEIFVDVSDAVEEQISELRGRSRQQVRRSGLLYPDLEEREDAFRDLDLETAWPQLDDQQRCLLRLDLGSRICEDLREAILREVGLTSSAGVSVSKMLAKLVASYKKPAGQTVLLPAADSLRRLLPDSLPVQRIPGVGFSGTQKCRELGITSIGEFLLASERRTDDSFSDPTLPNLASRFDEKTVVLMRSLFLGCDESAVRTSGAPKTCSVEDSFWSTPLRSETALGDSLLALARKLLTKVRSDERRFGIRGIFALAVSLRHAARGGASLSLRAAGAASGGKFRWTAFASPEVLRAWALLRRMLPAGGEPFALSILNLQVQFREAQPASQQRLSFGAPQKQQQQQQQQQQGQPQPQPQPQQQQQQQQQQQPERQQQQQQQERQQQQHLARELCVSDDSEEETQADKCCPSPSKKHKLQDSGGASAAAKGARASLVAMGFQPAEAEAALDRTNGDLQAAVELILQNREVGAADASRTQPLASTTTTTTSTTATTGTTTKIKTAATTTTSSARAASMQAQVTPASPSEAILAPSRAAILAPNSIATTIITIPSNNNNNNKNNNNNSSNYNILAPASSASTSPTTPALSARPAAATSHSRQSAEAGLEETIVID</sequence>
<dbReference type="Gene3D" id="3.30.70.270">
    <property type="match status" value="1"/>
</dbReference>
<dbReference type="PANTHER" id="PTHR47936:SF1">
    <property type="entry name" value="PENTATRICOPEPTIDE REPEAT-CONTAINING PROTEIN GUN1, CHLOROPLASTIC"/>
    <property type="match status" value="1"/>
</dbReference>
<dbReference type="Gene3D" id="3.40.1170.60">
    <property type="match status" value="1"/>
</dbReference>
<dbReference type="GO" id="GO:0006281">
    <property type="term" value="P:DNA repair"/>
    <property type="evidence" value="ECO:0007669"/>
    <property type="project" value="InterPro"/>
</dbReference>
<dbReference type="AlphaFoldDB" id="A0A813LT20"/>
<dbReference type="PROSITE" id="PS51375">
    <property type="entry name" value="PPR"/>
    <property type="match status" value="11"/>
</dbReference>
<dbReference type="Gene3D" id="1.10.8.10">
    <property type="entry name" value="DNA helicase RuvA subunit, C-terminal domain"/>
    <property type="match status" value="1"/>
</dbReference>
<evidence type="ECO:0000256" key="2">
    <source>
        <dbReference type="PROSITE-ProRule" id="PRU00708"/>
    </source>
</evidence>
<dbReference type="InterPro" id="IPR002885">
    <property type="entry name" value="PPR_rpt"/>
</dbReference>
<accession>A0A813LT20</accession>
<dbReference type="Pfam" id="PF13041">
    <property type="entry name" value="PPR_2"/>
    <property type="match status" value="2"/>
</dbReference>
<dbReference type="InterPro" id="IPR001126">
    <property type="entry name" value="UmuC"/>
</dbReference>
<feature type="compositionally biased region" description="Low complexity" evidence="3">
    <location>
        <begin position="1002"/>
        <end position="1050"/>
    </location>
</feature>
<organism evidence="6 7">
    <name type="scientific">Polarella glacialis</name>
    <name type="common">Dinoflagellate</name>
    <dbReference type="NCBI Taxonomy" id="89957"/>
    <lineage>
        <taxon>Eukaryota</taxon>
        <taxon>Sar</taxon>
        <taxon>Alveolata</taxon>
        <taxon>Dinophyceae</taxon>
        <taxon>Suessiales</taxon>
        <taxon>Suessiaceae</taxon>
        <taxon>Polarella</taxon>
    </lineage>
</organism>